<evidence type="ECO:0000256" key="1">
    <source>
        <dbReference type="ARBA" id="ARBA00022737"/>
    </source>
</evidence>
<comment type="caution">
    <text evidence="4">The sequence shown here is derived from an EMBL/GenBank/DDBJ whole genome shotgun (WGS) entry which is preliminary data.</text>
</comment>
<accession>A0AAI8V7F6</accession>
<evidence type="ECO:0000313" key="5">
    <source>
        <dbReference type="Proteomes" id="UP001295740"/>
    </source>
</evidence>
<evidence type="ECO:0000313" key="4">
    <source>
        <dbReference type="EMBL" id="CAJ2499746.1"/>
    </source>
</evidence>
<dbReference type="Proteomes" id="UP001295740">
    <property type="component" value="Unassembled WGS sequence"/>
</dbReference>
<dbReference type="InterPro" id="IPR036770">
    <property type="entry name" value="Ankyrin_rpt-contain_sf"/>
</dbReference>
<dbReference type="PANTHER" id="PTHR24134:SF9">
    <property type="entry name" value="ANKYRIN REPEAT AND SOCS BOX PROTEIN 8"/>
    <property type="match status" value="1"/>
</dbReference>
<dbReference type="PROSITE" id="PS50297">
    <property type="entry name" value="ANK_REP_REGION"/>
    <property type="match status" value="2"/>
</dbReference>
<feature type="repeat" description="ANK" evidence="3">
    <location>
        <begin position="248"/>
        <end position="281"/>
    </location>
</feature>
<dbReference type="AlphaFoldDB" id="A0AAI8V7F6"/>
<feature type="repeat" description="ANK" evidence="3">
    <location>
        <begin position="142"/>
        <end position="174"/>
    </location>
</feature>
<protein>
    <submittedName>
        <fullName evidence="4">Uu.00g025990.m01.CDS01</fullName>
    </submittedName>
</protein>
<keyword evidence="1" id="KW-0677">Repeat</keyword>
<reference evidence="4" key="1">
    <citation type="submission" date="2023-10" db="EMBL/GenBank/DDBJ databases">
        <authorList>
            <person name="Hackl T."/>
        </authorList>
    </citation>
    <scope>NUCLEOTIDE SEQUENCE</scope>
</reference>
<evidence type="ECO:0000256" key="2">
    <source>
        <dbReference type="ARBA" id="ARBA00023043"/>
    </source>
</evidence>
<dbReference type="SUPFAM" id="SSF48403">
    <property type="entry name" value="Ankyrin repeat"/>
    <property type="match status" value="1"/>
</dbReference>
<name>A0AAI8V7F6_9PEZI</name>
<organism evidence="4 5">
    <name type="scientific">Anthostomella pinea</name>
    <dbReference type="NCBI Taxonomy" id="933095"/>
    <lineage>
        <taxon>Eukaryota</taxon>
        <taxon>Fungi</taxon>
        <taxon>Dikarya</taxon>
        <taxon>Ascomycota</taxon>
        <taxon>Pezizomycotina</taxon>
        <taxon>Sordariomycetes</taxon>
        <taxon>Xylariomycetidae</taxon>
        <taxon>Xylariales</taxon>
        <taxon>Xylariaceae</taxon>
        <taxon>Anthostomella</taxon>
    </lineage>
</organism>
<gene>
    <name evidence="4" type="ORF">KHLLAP_LOCUS214</name>
</gene>
<proteinExistence type="predicted"/>
<dbReference type="Gene3D" id="1.25.40.20">
    <property type="entry name" value="Ankyrin repeat-containing domain"/>
    <property type="match status" value="1"/>
</dbReference>
<dbReference type="SMART" id="SM00248">
    <property type="entry name" value="ANK"/>
    <property type="match status" value="3"/>
</dbReference>
<keyword evidence="2 3" id="KW-0040">ANK repeat</keyword>
<dbReference type="EMBL" id="CAUWAG010000003">
    <property type="protein sequence ID" value="CAJ2499746.1"/>
    <property type="molecule type" value="Genomic_DNA"/>
</dbReference>
<dbReference type="InterPro" id="IPR002110">
    <property type="entry name" value="Ankyrin_rpt"/>
</dbReference>
<evidence type="ECO:0000256" key="3">
    <source>
        <dbReference type="PROSITE-ProRule" id="PRU00023"/>
    </source>
</evidence>
<dbReference type="PROSITE" id="PS50088">
    <property type="entry name" value="ANK_REPEAT"/>
    <property type="match status" value="2"/>
</dbReference>
<keyword evidence="5" id="KW-1185">Reference proteome</keyword>
<dbReference type="PANTHER" id="PTHR24134">
    <property type="entry name" value="ANKYRIN REPEAT-CONTAINING PROTEIN DDB_G0279043"/>
    <property type="match status" value="1"/>
</dbReference>
<sequence length="551" mass="61371">MAGATPPQCRWFVRRYPARGRSILQARPQQPDGSNEASKSSNANETLGYLAYPIEIQRMIAGHNVLSARDRKNLVRTCRTAYDNLLHVIYEKDRDEGGFKALEHGVKTADVALLERTVEFQGRDILAHEFDCEYWPDGHGYARPTALALAVRSLRVDVVRFLLSKGADANHSFDIYLVPSYSRLNQVWPTGISISQSEAASCFPIHLALSAQTNRPASARLEVVKSLLEHGAEPNRKSTLLSSGCIHEGVTPLSLSLETGISAEVLRLLLDRGANQTEVDLPLTYFKQLVGEASPFCFPKPVYLCSPSPSLMHTYGLRASDMDAEPRDPLRNRTEPREKKLAKLGVLLQNHPDAGGLTVQMYVTILEEAIKPNTRDLCKVLSELGQKPDFALVEIQVGCAGNILNRIFRSLMLELPWARKNGNFDNCQARADVLIMLVEAGRNPRVKGPTGEMSFDWVLRHRKKCHNLTLKTILGELVRQLHKHGAAEPGAAEHGPTKHGADELMNVDERLCRYRERQRTSLKPSRMLDDALLTAMMDTDPTSSINAGWMT</sequence>